<gene>
    <name evidence="1" type="ORF">AVDCRST_MAG81-4681</name>
</gene>
<protein>
    <submittedName>
        <fullName evidence="1">Uncharacterized protein</fullName>
    </submittedName>
</protein>
<proteinExistence type="predicted"/>
<dbReference type="AlphaFoldDB" id="A0A6J4VY24"/>
<dbReference type="EMBL" id="CADCWO010000242">
    <property type="protein sequence ID" value="CAA9589395.1"/>
    <property type="molecule type" value="Genomic_DNA"/>
</dbReference>
<organism evidence="1">
    <name type="scientific">uncultured Synechococcales cyanobacterium</name>
    <dbReference type="NCBI Taxonomy" id="1936017"/>
    <lineage>
        <taxon>Bacteria</taxon>
        <taxon>Bacillati</taxon>
        <taxon>Cyanobacteriota</taxon>
        <taxon>Cyanophyceae</taxon>
        <taxon>Synechococcales</taxon>
        <taxon>environmental samples</taxon>
    </lineage>
</organism>
<evidence type="ECO:0000313" key="1">
    <source>
        <dbReference type="EMBL" id="CAA9589395.1"/>
    </source>
</evidence>
<name>A0A6J4VY24_9CYAN</name>
<accession>A0A6J4VY24</accession>
<reference evidence="1" key="1">
    <citation type="submission" date="2020-02" db="EMBL/GenBank/DDBJ databases">
        <authorList>
            <person name="Meier V. D."/>
        </authorList>
    </citation>
    <scope>NUCLEOTIDE SEQUENCE</scope>
    <source>
        <strain evidence="1">AVDCRST_MAG81</strain>
    </source>
</reference>
<feature type="non-terminal residue" evidence="1">
    <location>
        <position position="1"/>
    </location>
</feature>
<feature type="non-terminal residue" evidence="1">
    <location>
        <position position="50"/>
    </location>
</feature>
<sequence length="50" mass="5688">GMVNSIGDWSGCAVCRQFAKSCSGYVSKCDRSRIRKPYQRYLPQSVCYTM</sequence>